<feature type="coiled-coil region" evidence="1">
    <location>
        <begin position="11"/>
        <end position="45"/>
    </location>
</feature>
<dbReference type="AlphaFoldDB" id="A0A1I4IM45"/>
<reference evidence="2 3" key="1">
    <citation type="submission" date="2016-10" db="EMBL/GenBank/DDBJ databases">
        <authorList>
            <person name="de Groot N.N."/>
        </authorList>
    </citation>
    <scope>NUCLEOTIDE SEQUENCE [LARGE SCALE GENOMIC DNA]</scope>
    <source>
        <strain evidence="2 3">M79</strain>
    </source>
</reference>
<evidence type="ECO:0000256" key="1">
    <source>
        <dbReference type="SAM" id="Coils"/>
    </source>
</evidence>
<organism evidence="2 3">
    <name type="scientific">Lactococcus garvieae</name>
    <dbReference type="NCBI Taxonomy" id="1363"/>
    <lineage>
        <taxon>Bacteria</taxon>
        <taxon>Bacillati</taxon>
        <taxon>Bacillota</taxon>
        <taxon>Bacilli</taxon>
        <taxon>Lactobacillales</taxon>
        <taxon>Streptococcaceae</taxon>
        <taxon>Lactococcus</taxon>
    </lineage>
</organism>
<evidence type="ECO:0000313" key="2">
    <source>
        <dbReference type="EMBL" id="SFL54846.1"/>
    </source>
</evidence>
<proteinExistence type="predicted"/>
<gene>
    <name evidence="2" type="ORF">SAMN05216438_11729</name>
</gene>
<sequence>MSYINHQSAWIKKQQMEIQALLMENRKLRNENRRLKLELSSQEVVAEEGRMSSRFHGFTSIVQEARVGY</sequence>
<keyword evidence="1" id="KW-0175">Coiled coil</keyword>
<dbReference type="RefSeq" id="WP_074751867.1">
    <property type="nucleotide sequence ID" value="NZ_CAXVJC010000005.1"/>
</dbReference>
<dbReference type="EMBL" id="FOTJ01000017">
    <property type="protein sequence ID" value="SFL54846.1"/>
    <property type="molecule type" value="Genomic_DNA"/>
</dbReference>
<protein>
    <submittedName>
        <fullName evidence="2">Uncharacterized protein</fullName>
    </submittedName>
</protein>
<evidence type="ECO:0000313" key="3">
    <source>
        <dbReference type="Proteomes" id="UP000181969"/>
    </source>
</evidence>
<accession>A0A1I4IM45</accession>
<name>A0A1I4IM45_9LACT</name>
<dbReference type="Proteomes" id="UP000181969">
    <property type="component" value="Unassembled WGS sequence"/>
</dbReference>